<proteinExistence type="inferred from homology"/>
<dbReference type="PROSITE" id="PS00781">
    <property type="entry name" value="PEPCASE_1"/>
    <property type="match status" value="1"/>
</dbReference>
<evidence type="ECO:0000256" key="3">
    <source>
        <dbReference type="ARBA" id="ARBA00008346"/>
    </source>
</evidence>
<evidence type="ECO:0000256" key="5">
    <source>
        <dbReference type="ARBA" id="ARBA00022419"/>
    </source>
</evidence>
<comment type="similarity">
    <text evidence="3 10">Belongs to the PEPCase type 1 family.</text>
</comment>
<comment type="subunit">
    <text evidence="10">Homotetramer.</text>
</comment>
<evidence type="ECO:0000313" key="14">
    <source>
        <dbReference type="EMBL" id="CAG9183336.1"/>
    </source>
</evidence>
<evidence type="ECO:0000256" key="2">
    <source>
        <dbReference type="ARBA" id="ARBA00003670"/>
    </source>
</evidence>
<keyword evidence="7 10" id="KW-0456">Lyase</keyword>
<dbReference type="Proteomes" id="UP000701702">
    <property type="component" value="Unassembled WGS sequence"/>
</dbReference>
<comment type="function">
    <text evidence="2 10">Forms oxaloacetate, a four-carbon dicarboxylic acid source for the tricarboxylic acid cycle.</text>
</comment>
<reference evidence="14 15" key="1">
    <citation type="submission" date="2021-08" db="EMBL/GenBank/DDBJ databases">
        <authorList>
            <person name="Peeters C."/>
        </authorList>
    </citation>
    <scope>NUCLEOTIDE SEQUENCE [LARGE SCALE GENOMIC DNA]</scope>
    <source>
        <strain evidence="14 15">LMG 23994</strain>
    </source>
</reference>
<protein>
    <recommendedName>
        <fullName evidence="5 10">Phosphoenolpyruvate carboxylase</fullName>
        <shortName evidence="10">PEPC</shortName>
        <shortName evidence="10">PEPCase</shortName>
        <ecNumber evidence="4 10">4.1.1.31</ecNumber>
    </recommendedName>
</protein>
<evidence type="ECO:0000256" key="7">
    <source>
        <dbReference type="ARBA" id="ARBA00023239"/>
    </source>
</evidence>
<dbReference type="Pfam" id="PF00311">
    <property type="entry name" value="PEPcase"/>
    <property type="match status" value="1"/>
</dbReference>
<dbReference type="PANTHER" id="PTHR30523">
    <property type="entry name" value="PHOSPHOENOLPYRUVATE CARBOXYLASE"/>
    <property type="match status" value="1"/>
</dbReference>
<dbReference type="PANTHER" id="PTHR30523:SF6">
    <property type="entry name" value="PHOSPHOENOLPYRUVATE CARBOXYLASE"/>
    <property type="match status" value="1"/>
</dbReference>
<dbReference type="NCBIfam" id="NF000584">
    <property type="entry name" value="PRK00009.1"/>
    <property type="match status" value="1"/>
</dbReference>
<dbReference type="EC" id="4.1.1.31" evidence="4 10"/>
<feature type="active site" evidence="10 12">
    <location>
        <position position="611"/>
    </location>
</feature>
<dbReference type="PRINTS" id="PR00150">
    <property type="entry name" value="PEPCARBXLASE"/>
</dbReference>
<evidence type="ECO:0000256" key="11">
    <source>
        <dbReference type="PROSITE-ProRule" id="PRU10111"/>
    </source>
</evidence>
<evidence type="ECO:0000256" key="12">
    <source>
        <dbReference type="PROSITE-ProRule" id="PRU10112"/>
    </source>
</evidence>
<dbReference type="InterPro" id="IPR033129">
    <property type="entry name" value="PEPCASE_His_AS"/>
</dbReference>
<dbReference type="InterPro" id="IPR018129">
    <property type="entry name" value="PEP_COase_Lys_AS"/>
</dbReference>
<keyword evidence="6 10" id="KW-0460">Magnesium</keyword>
<organism evidence="14 15">
    <name type="scientific">Cupriavidus pinatubonensis</name>
    <dbReference type="NCBI Taxonomy" id="248026"/>
    <lineage>
        <taxon>Bacteria</taxon>
        <taxon>Pseudomonadati</taxon>
        <taxon>Pseudomonadota</taxon>
        <taxon>Betaproteobacteria</taxon>
        <taxon>Burkholderiales</taxon>
        <taxon>Burkholderiaceae</taxon>
        <taxon>Cupriavidus</taxon>
    </lineage>
</organism>
<evidence type="ECO:0000256" key="1">
    <source>
        <dbReference type="ARBA" id="ARBA00001946"/>
    </source>
</evidence>
<evidence type="ECO:0000256" key="4">
    <source>
        <dbReference type="ARBA" id="ARBA00012305"/>
    </source>
</evidence>
<dbReference type="InterPro" id="IPR015813">
    <property type="entry name" value="Pyrv/PenolPyrv_kinase-like_dom"/>
</dbReference>
<keyword evidence="15" id="KW-1185">Reference proteome</keyword>
<evidence type="ECO:0000256" key="13">
    <source>
        <dbReference type="SAM" id="MobiDB-lite"/>
    </source>
</evidence>
<evidence type="ECO:0000313" key="15">
    <source>
        <dbReference type="Proteomes" id="UP000701702"/>
    </source>
</evidence>
<comment type="caution">
    <text evidence="14">The sequence shown here is derived from an EMBL/GenBank/DDBJ whole genome shotgun (WGS) entry which is preliminary data.</text>
</comment>
<dbReference type="InterPro" id="IPR021135">
    <property type="entry name" value="PEP_COase"/>
</dbReference>
<sequence length="949" mass="104290">MSATSFHGTSSFNSVDPEAERDLEGAASYQSLQAEQADRLTADVRMFGDQLGRVLKAQEGPAVFEKVEEIRRLALAFSRTTDTSVPGRLDAAMTGLSAEVMQAVARSFTLFLLLANIAEDQHERRIRRAAEIAGLAKRPGSLVRSFENLVSNGYDQRGIWALLEKLSITAVLTAHPTEVRRQAILQHERRLAGLLEERDSRLLTPAEDLEIRREMSHAMECLWNTRLLRSQPLTVVDEIKNGIWFFNRTFLQEVPSLHCWVEDAVGSLGYGPKAPAPEGSHRLLRIGTWIGGDRDGNPNVSADVLRQAGSLQSEAIVKYYEGVLAQLVQTLTLSTARTRVTPAVKNMAERAYGVSPHTSDEPYRRALAYVSEKLSRTRQRFNGDTLPDGAALYGEPEQLIEDLSEIQSSLELGGSASLANGAIRSLIKAVEIFGFHLAPIDLRQNSEVHTRTVAELLARVGVCSDYASLPESMKRDVLSTVLASERPLWSPFASYGAESSAELSILAAAREIRRVYGNSVVQNCIISKAAEVSDVLAAAVLLKEAGLLNAEVSGEASSEAIMIAPLFETIPDLRRAAIVMDELLSIPAYRNLVVQRGNQQEIMLGYSDSNKDGGYLTSCWEIYQAEIQLGKVLSRHGVSMRLFHGRGGAVGRGGGSTYDALLAQPHGARSGKIRITEQGEVIASKYKHPEVGRKHLEAILAGSLEACVSGQEIDGSGEEMFHVVAKALSEAAYSTYRSLVYETEGFSKYFRESTPLSEIAQLNIGSRPTSRKAGDSIEDLRAIPWVFSWAQCRLMLPGWFGFGSAVEQWLAENPGGMGLLREMHASWPFFRTAMANMEMVLAKSDLGIASRYADLVTDAELRDRIFSRISEEYALTKRHLLSILNAEMLLGSNPALRRSIRNRGPYLDPLNHAQIELLKRHRTGQVSEGITQGIRMTINGLAQGLRNSG</sequence>
<feature type="active site" evidence="10 11">
    <location>
        <position position="175"/>
    </location>
</feature>
<comment type="catalytic activity">
    <reaction evidence="9 10">
        <text>oxaloacetate + phosphate = phosphoenolpyruvate + hydrogencarbonate</text>
        <dbReference type="Rhea" id="RHEA:28370"/>
        <dbReference type="ChEBI" id="CHEBI:16452"/>
        <dbReference type="ChEBI" id="CHEBI:17544"/>
        <dbReference type="ChEBI" id="CHEBI:43474"/>
        <dbReference type="ChEBI" id="CHEBI:58702"/>
        <dbReference type="EC" id="4.1.1.31"/>
    </reaction>
</comment>
<evidence type="ECO:0000256" key="6">
    <source>
        <dbReference type="ARBA" id="ARBA00022842"/>
    </source>
</evidence>
<dbReference type="Gene3D" id="1.20.1440.90">
    <property type="entry name" value="Phosphoenolpyruvate/pyruvate domain"/>
    <property type="match status" value="1"/>
</dbReference>
<gene>
    <name evidence="14" type="primary">ppc_2</name>
    <name evidence="10" type="synonym">ppc</name>
    <name evidence="14" type="ORF">LMG23994_05119</name>
</gene>
<dbReference type="HAMAP" id="MF_00595">
    <property type="entry name" value="PEPcase_type1"/>
    <property type="match status" value="1"/>
</dbReference>
<feature type="region of interest" description="Disordered" evidence="13">
    <location>
        <begin position="1"/>
        <end position="25"/>
    </location>
</feature>
<feature type="compositionally biased region" description="Polar residues" evidence="13">
    <location>
        <begin position="1"/>
        <end position="14"/>
    </location>
</feature>
<evidence type="ECO:0000256" key="8">
    <source>
        <dbReference type="ARBA" id="ARBA00023300"/>
    </source>
</evidence>
<dbReference type="EMBL" id="CAJZAF010000034">
    <property type="protein sequence ID" value="CAG9183336.1"/>
    <property type="molecule type" value="Genomic_DNA"/>
</dbReference>
<name>A0ABM8XSM6_9BURK</name>
<dbReference type="SUPFAM" id="SSF51621">
    <property type="entry name" value="Phosphoenolpyruvate/pyruvate domain"/>
    <property type="match status" value="1"/>
</dbReference>
<comment type="cofactor">
    <cofactor evidence="1 10">
        <name>Mg(2+)</name>
        <dbReference type="ChEBI" id="CHEBI:18420"/>
    </cofactor>
</comment>
<keyword evidence="8 10" id="KW-0120">Carbon dioxide fixation</keyword>
<evidence type="ECO:0000256" key="10">
    <source>
        <dbReference type="HAMAP-Rule" id="MF_00595"/>
    </source>
</evidence>
<evidence type="ECO:0000256" key="9">
    <source>
        <dbReference type="ARBA" id="ARBA00048995"/>
    </source>
</evidence>
<dbReference type="InterPro" id="IPR022805">
    <property type="entry name" value="PEP_COase_bac/pln-type"/>
</dbReference>
<dbReference type="PROSITE" id="PS00393">
    <property type="entry name" value="PEPCASE_2"/>
    <property type="match status" value="1"/>
</dbReference>
<accession>A0ABM8XSM6</accession>
<dbReference type="GO" id="GO:0008964">
    <property type="term" value="F:phosphoenolpyruvate carboxylase activity"/>
    <property type="evidence" value="ECO:0007669"/>
    <property type="project" value="UniProtKB-EC"/>
</dbReference>